<name>A0ABU3N5I7_9SPHN</name>
<gene>
    <name evidence="2" type="ORF">MZO42_12640</name>
</gene>
<proteinExistence type="predicted"/>
<dbReference type="Pfam" id="PF22302">
    <property type="entry name" value="DUF6968"/>
    <property type="match status" value="1"/>
</dbReference>
<comment type="caution">
    <text evidence="2">The sequence shown here is derived from an EMBL/GenBank/DDBJ whole genome shotgun (WGS) entry which is preliminary data.</text>
</comment>
<dbReference type="InterPro" id="IPR054241">
    <property type="entry name" value="DUF6968"/>
</dbReference>
<feature type="domain" description="DUF6968" evidence="1">
    <location>
        <begin position="12"/>
        <end position="106"/>
    </location>
</feature>
<dbReference type="EMBL" id="JALMLT010000003">
    <property type="protein sequence ID" value="MDT8759546.1"/>
    <property type="molecule type" value="Genomic_DNA"/>
</dbReference>
<sequence length="113" mass="12437">MPSDVGDVIASRIFERDDGVVELRFHKPEPYPDPELDADPGNPPWRCLYTIGFPDGETVRGSAVGIDSVQALLLVFASAKRRLCHVGDGTAARRPPLRWLGEIDLGLSIVHFE</sequence>
<evidence type="ECO:0000313" key="2">
    <source>
        <dbReference type="EMBL" id="MDT8759546.1"/>
    </source>
</evidence>
<reference evidence="2" key="1">
    <citation type="submission" date="2022-04" db="EMBL/GenBank/DDBJ databases">
        <title>Tomato heritable bacteria conferring resistance against bacterial wilt.</title>
        <authorList>
            <person name="Yin J."/>
        </authorList>
    </citation>
    <scope>NUCLEOTIDE SEQUENCE</scope>
    <source>
        <strain evidence="2">Cra20</strain>
    </source>
</reference>
<accession>A0ABU3N5I7</accession>
<organism evidence="2">
    <name type="scientific">Sphingomonas psychrotolerans</name>
    <dbReference type="NCBI Taxonomy" id="1327635"/>
    <lineage>
        <taxon>Bacteria</taxon>
        <taxon>Pseudomonadati</taxon>
        <taxon>Pseudomonadota</taxon>
        <taxon>Alphaproteobacteria</taxon>
        <taxon>Sphingomonadales</taxon>
        <taxon>Sphingomonadaceae</taxon>
        <taxon>Sphingomonas</taxon>
    </lineage>
</organism>
<evidence type="ECO:0000259" key="1">
    <source>
        <dbReference type="Pfam" id="PF22302"/>
    </source>
</evidence>
<protein>
    <recommendedName>
        <fullName evidence="1">DUF6968 domain-containing protein</fullName>
    </recommendedName>
</protein>